<comment type="caution">
    <text evidence="1">The sequence shown here is derived from an EMBL/GenBank/DDBJ whole genome shotgun (WGS) entry which is preliminary data.</text>
</comment>
<evidence type="ECO:0000313" key="1">
    <source>
        <dbReference type="EMBL" id="KAI8568644.1"/>
    </source>
</evidence>
<dbReference type="Proteomes" id="UP001062846">
    <property type="component" value="Chromosome 2"/>
</dbReference>
<reference evidence="1" key="1">
    <citation type="submission" date="2022-02" db="EMBL/GenBank/DDBJ databases">
        <title>Plant Genome Project.</title>
        <authorList>
            <person name="Zhang R.-G."/>
        </authorList>
    </citation>
    <scope>NUCLEOTIDE SEQUENCE</scope>
    <source>
        <strain evidence="1">AT1</strain>
    </source>
</reference>
<sequence>MWNTEAGTFLPDCLNCLQGLMAVEFSDTPIEEYHIEARIKRWTTYATIRLTYISQHS</sequence>
<protein>
    <submittedName>
        <fullName evidence="1">Uncharacterized protein</fullName>
    </submittedName>
</protein>
<proteinExistence type="predicted"/>
<keyword evidence="2" id="KW-1185">Reference proteome</keyword>
<evidence type="ECO:0000313" key="2">
    <source>
        <dbReference type="Proteomes" id="UP001062846"/>
    </source>
</evidence>
<dbReference type="EMBL" id="CM046389">
    <property type="protein sequence ID" value="KAI8568644.1"/>
    <property type="molecule type" value="Genomic_DNA"/>
</dbReference>
<accession>A0ACC0PU96</accession>
<name>A0ACC0PU96_RHOML</name>
<gene>
    <name evidence="1" type="ORF">RHMOL_Rhmol02G0216400</name>
</gene>
<organism evidence="1 2">
    <name type="scientific">Rhododendron molle</name>
    <name type="common">Chinese azalea</name>
    <name type="synonym">Azalea mollis</name>
    <dbReference type="NCBI Taxonomy" id="49168"/>
    <lineage>
        <taxon>Eukaryota</taxon>
        <taxon>Viridiplantae</taxon>
        <taxon>Streptophyta</taxon>
        <taxon>Embryophyta</taxon>
        <taxon>Tracheophyta</taxon>
        <taxon>Spermatophyta</taxon>
        <taxon>Magnoliopsida</taxon>
        <taxon>eudicotyledons</taxon>
        <taxon>Gunneridae</taxon>
        <taxon>Pentapetalae</taxon>
        <taxon>asterids</taxon>
        <taxon>Ericales</taxon>
        <taxon>Ericaceae</taxon>
        <taxon>Ericoideae</taxon>
        <taxon>Rhodoreae</taxon>
        <taxon>Rhododendron</taxon>
    </lineage>
</organism>